<dbReference type="InterPro" id="IPR032675">
    <property type="entry name" value="LRR_dom_sf"/>
</dbReference>
<dbReference type="OrthoDB" id="3219396at2759"/>
<evidence type="ECO:0000259" key="2">
    <source>
        <dbReference type="PROSITE" id="PS50181"/>
    </source>
</evidence>
<dbReference type="InterPro" id="IPR001810">
    <property type="entry name" value="F-box_dom"/>
</dbReference>
<dbReference type="PANTHER" id="PTHR16134:SF153">
    <property type="entry name" value="F-BOX_LRR-REPEAT PROTEIN 12"/>
    <property type="match status" value="1"/>
</dbReference>
<feature type="region of interest" description="Disordered" evidence="1">
    <location>
        <begin position="162"/>
        <end position="196"/>
    </location>
</feature>
<evidence type="ECO:0000313" key="3">
    <source>
        <dbReference type="EMBL" id="KAJ8337814.1"/>
    </source>
</evidence>
<dbReference type="Proteomes" id="UP001152622">
    <property type="component" value="Chromosome 18"/>
</dbReference>
<reference evidence="3" key="1">
    <citation type="journal article" date="2023" name="Science">
        <title>Genome structures resolve the early diversification of teleost fishes.</title>
        <authorList>
            <person name="Parey E."/>
            <person name="Louis A."/>
            <person name="Montfort J."/>
            <person name="Bouchez O."/>
            <person name="Roques C."/>
            <person name="Iampietro C."/>
            <person name="Lluch J."/>
            <person name="Castinel A."/>
            <person name="Donnadieu C."/>
            <person name="Desvignes T."/>
            <person name="Floi Bucao C."/>
            <person name="Jouanno E."/>
            <person name="Wen M."/>
            <person name="Mejri S."/>
            <person name="Dirks R."/>
            <person name="Jansen H."/>
            <person name="Henkel C."/>
            <person name="Chen W.J."/>
            <person name="Zahm M."/>
            <person name="Cabau C."/>
            <person name="Klopp C."/>
            <person name="Thompson A.W."/>
            <person name="Robinson-Rechavi M."/>
            <person name="Braasch I."/>
            <person name="Lecointre G."/>
            <person name="Bobe J."/>
            <person name="Postlethwait J.H."/>
            <person name="Berthelot C."/>
            <person name="Roest Crollius H."/>
            <person name="Guiguen Y."/>
        </authorList>
    </citation>
    <scope>NUCLEOTIDE SEQUENCE</scope>
    <source>
        <strain evidence="3">WJC10195</strain>
    </source>
</reference>
<dbReference type="SUPFAM" id="SSF52047">
    <property type="entry name" value="RNI-like"/>
    <property type="match status" value="1"/>
</dbReference>
<dbReference type="PROSITE" id="PS50181">
    <property type="entry name" value="FBOX"/>
    <property type="match status" value="1"/>
</dbReference>
<dbReference type="InterPro" id="IPR036047">
    <property type="entry name" value="F-box-like_dom_sf"/>
</dbReference>
<feature type="region of interest" description="Disordered" evidence="1">
    <location>
        <begin position="359"/>
        <end position="390"/>
    </location>
</feature>
<dbReference type="Gene3D" id="3.80.10.10">
    <property type="entry name" value="Ribonuclease Inhibitor"/>
    <property type="match status" value="2"/>
</dbReference>
<feature type="compositionally biased region" description="Basic and acidic residues" evidence="1">
    <location>
        <begin position="370"/>
        <end position="385"/>
    </location>
</feature>
<gene>
    <name evidence="3" type="ORF">SKAU_G00367800</name>
</gene>
<dbReference type="AlphaFoldDB" id="A0A9Q1IFL1"/>
<keyword evidence="4" id="KW-1185">Reference proteome</keyword>
<accession>A0A9Q1IFL1</accession>
<dbReference type="PANTHER" id="PTHR16134">
    <property type="entry name" value="F-BOX/TPR REPEAT PROTEIN POF3"/>
    <property type="match status" value="1"/>
</dbReference>
<dbReference type="SUPFAM" id="SSF81383">
    <property type="entry name" value="F-box domain"/>
    <property type="match status" value="1"/>
</dbReference>
<dbReference type="Pfam" id="PF12937">
    <property type="entry name" value="F-box-like"/>
    <property type="match status" value="1"/>
</dbReference>
<protein>
    <recommendedName>
        <fullName evidence="2">F-box domain-containing protein</fullName>
    </recommendedName>
</protein>
<evidence type="ECO:0000313" key="4">
    <source>
        <dbReference type="Proteomes" id="UP001152622"/>
    </source>
</evidence>
<organism evidence="3 4">
    <name type="scientific">Synaphobranchus kaupii</name>
    <name type="common">Kaup's arrowtooth eel</name>
    <dbReference type="NCBI Taxonomy" id="118154"/>
    <lineage>
        <taxon>Eukaryota</taxon>
        <taxon>Metazoa</taxon>
        <taxon>Chordata</taxon>
        <taxon>Craniata</taxon>
        <taxon>Vertebrata</taxon>
        <taxon>Euteleostomi</taxon>
        <taxon>Actinopterygii</taxon>
        <taxon>Neopterygii</taxon>
        <taxon>Teleostei</taxon>
        <taxon>Anguilliformes</taxon>
        <taxon>Synaphobranchidae</taxon>
        <taxon>Synaphobranchus</taxon>
    </lineage>
</organism>
<name>A0A9Q1IFL1_SYNKA</name>
<proteinExistence type="predicted"/>
<evidence type="ECO:0000256" key="1">
    <source>
        <dbReference type="SAM" id="MobiDB-lite"/>
    </source>
</evidence>
<sequence length="418" mass="45897">MADFKTCSIDYFPENILIDILSYLSVRELVRTGRMCAELRVCKRWRRLVKDQRLWRAVDLTEWKGVTSRTLWVLLRQYLGCGLRCLRLRGLLLSARAGAFLSESWLQALASRCPRLRRLSLLHADLRGLRSCLLLPCTLQVLELRGCELPPGFFAQNASSLSRGGDVGTNAGNRVGRASPGSGSRGGKGSAPATAGPSAGIAIETLVLENVPSFTDQHLQSLSSWERLRQLELRDVIRVTAAGLRGCAARVQAAGEGRDPVAAGLSRLRALELGNSGRPGSQTQTASLGLGEGWAGLEELTLGGREVGQGLLGVSRLRDLRRLRLRGCPLSEVQVLRSCKGLRGLRWIEFCEVTFQGQQRKQEDQEDQEEQGRGEGDEGKDEKENPMPTLRRSLAALLPRCTLVFTRCSVTVPTVPTD</sequence>
<comment type="caution">
    <text evidence="3">The sequence shown here is derived from an EMBL/GenBank/DDBJ whole genome shotgun (WGS) entry which is preliminary data.</text>
</comment>
<dbReference type="EMBL" id="JAINUF010000018">
    <property type="protein sequence ID" value="KAJ8337814.1"/>
    <property type="molecule type" value="Genomic_DNA"/>
</dbReference>
<feature type="domain" description="F-box" evidence="2">
    <location>
        <begin position="6"/>
        <end position="58"/>
    </location>
</feature>